<dbReference type="AlphaFoldDB" id="A0AAW2H9S8"/>
<dbReference type="EMBL" id="JARGDH010000005">
    <property type="protein sequence ID" value="KAL0266481.1"/>
    <property type="molecule type" value="Genomic_DNA"/>
</dbReference>
<reference evidence="3" key="1">
    <citation type="journal article" date="2024" name="Gigascience">
        <title>Chromosome-level genome of the poultry shaft louse Menopon gallinae provides insight into the host-switching and adaptive evolution of parasitic lice.</title>
        <authorList>
            <person name="Xu Y."/>
            <person name="Ma L."/>
            <person name="Liu S."/>
            <person name="Liang Y."/>
            <person name="Liu Q."/>
            <person name="He Z."/>
            <person name="Tian L."/>
            <person name="Duan Y."/>
            <person name="Cai W."/>
            <person name="Li H."/>
            <person name="Song F."/>
        </authorList>
    </citation>
    <scope>NUCLEOTIDE SEQUENCE</scope>
    <source>
        <strain evidence="3">Cailab_2023a</strain>
    </source>
</reference>
<feature type="region of interest" description="Disordered" evidence="1">
    <location>
        <begin position="29"/>
        <end position="75"/>
    </location>
</feature>
<gene>
    <name evidence="3" type="ORF">PYX00_009002</name>
</gene>
<accession>A0AAW2H9S8</accession>
<protein>
    <submittedName>
        <fullName evidence="3">Uncharacterized protein</fullName>
    </submittedName>
</protein>
<sequence>MEDAAERVHNRNLIRTEEHLSISVDNDRSNLDALNESQNPKIDSSNSKSTTDSDRIYSGLREDPRLQQPTVNQRRNCAKPVIKNSQKITEQKNEILSRTVYVRAIKKLFKVVLYYVIVLLILNAQFGADSAPAKQGNTSVGHLRGPGNGRRFSHGSPQWKRPEHHRRNLNKNCKEYDITSRAFSADLIFEGKARSKRELGQYITFGIHKILKLRKTALKPKTQIRLHFGGRRTADVPRKSLLSDCLSLSIPSNDIVDTRWKLKFGTNYFVFANLSGPMNYTANGDPVVANKRNLKSIRSVIAKDKGKSDHFILERAMNGSDAGRRLARNGPDTPFPRRRAEPLQLTLTDITDCLVAQAITSELRLKHPYARFLQTKTDHRNN</sequence>
<comment type="caution">
    <text evidence="3">The sequence shown here is derived from an EMBL/GenBank/DDBJ whole genome shotgun (WGS) entry which is preliminary data.</text>
</comment>
<feature type="transmembrane region" description="Helical" evidence="2">
    <location>
        <begin position="108"/>
        <end position="128"/>
    </location>
</feature>
<feature type="region of interest" description="Disordered" evidence="1">
    <location>
        <begin position="131"/>
        <end position="167"/>
    </location>
</feature>
<evidence type="ECO:0000256" key="2">
    <source>
        <dbReference type="SAM" id="Phobius"/>
    </source>
</evidence>
<keyword evidence="2" id="KW-0472">Membrane</keyword>
<organism evidence="3">
    <name type="scientific">Menopon gallinae</name>
    <name type="common">poultry shaft louse</name>
    <dbReference type="NCBI Taxonomy" id="328185"/>
    <lineage>
        <taxon>Eukaryota</taxon>
        <taxon>Metazoa</taxon>
        <taxon>Ecdysozoa</taxon>
        <taxon>Arthropoda</taxon>
        <taxon>Hexapoda</taxon>
        <taxon>Insecta</taxon>
        <taxon>Pterygota</taxon>
        <taxon>Neoptera</taxon>
        <taxon>Paraneoptera</taxon>
        <taxon>Psocodea</taxon>
        <taxon>Troctomorpha</taxon>
        <taxon>Phthiraptera</taxon>
        <taxon>Amblycera</taxon>
        <taxon>Menoponidae</taxon>
        <taxon>Menopon</taxon>
    </lineage>
</organism>
<evidence type="ECO:0000313" key="3">
    <source>
        <dbReference type="EMBL" id="KAL0266481.1"/>
    </source>
</evidence>
<proteinExistence type="predicted"/>
<feature type="compositionally biased region" description="Basic and acidic residues" evidence="1">
    <location>
        <begin position="51"/>
        <end position="65"/>
    </location>
</feature>
<keyword evidence="2" id="KW-1133">Transmembrane helix</keyword>
<name>A0AAW2H9S8_9NEOP</name>
<keyword evidence="2" id="KW-0812">Transmembrane</keyword>
<evidence type="ECO:0000256" key="1">
    <source>
        <dbReference type="SAM" id="MobiDB-lite"/>
    </source>
</evidence>